<organism evidence="2 3">
    <name type="scientific">Trifolium medium</name>
    <dbReference type="NCBI Taxonomy" id="97028"/>
    <lineage>
        <taxon>Eukaryota</taxon>
        <taxon>Viridiplantae</taxon>
        <taxon>Streptophyta</taxon>
        <taxon>Embryophyta</taxon>
        <taxon>Tracheophyta</taxon>
        <taxon>Spermatophyta</taxon>
        <taxon>Magnoliopsida</taxon>
        <taxon>eudicotyledons</taxon>
        <taxon>Gunneridae</taxon>
        <taxon>Pentapetalae</taxon>
        <taxon>rosids</taxon>
        <taxon>fabids</taxon>
        <taxon>Fabales</taxon>
        <taxon>Fabaceae</taxon>
        <taxon>Papilionoideae</taxon>
        <taxon>50 kb inversion clade</taxon>
        <taxon>NPAAA clade</taxon>
        <taxon>Hologalegina</taxon>
        <taxon>IRL clade</taxon>
        <taxon>Trifolieae</taxon>
        <taxon>Trifolium</taxon>
    </lineage>
</organism>
<name>A0A392Q7L2_9FABA</name>
<evidence type="ECO:0000313" key="2">
    <source>
        <dbReference type="EMBL" id="MCI20311.1"/>
    </source>
</evidence>
<dbReference type="Proteomes" id="UP000265520">
    <property type="component" value="Unassembled WGS sequence"/>
</dbReference>
<protein>
    <submittedName>
        <fullName evidence="2">Uncharacterized protein</fullName>
    </submittedName>
</protein>
<comment type="caution">
    <text evidence="2">The sequence shown here is derived from an EMBL/GenBank/DDBJ whole genome shotgun (WGS) entry which is preliminary data.</text>
</comment>
<accession>A0A392Q7L2</accession>
<reference evidence="2 3" key="1">
    <citation type="journal article" date="2018" name="Front. Plant Sci.">
        <title>Red Clover (Trifolium pratense) and Zigzag Clover (T. medium) - A Picture of Genomic Similarities and Differences.</title>
        <authorList>
            <person name="Dluhosova J."/>
            <person name="Istvanek J."/>
            <person name="Nedelnik J."/>
            <person name="Repkova J."/>
        </authorList>
    </citation>
    <scope>NUCLEOTIDE SEQUENCE [LARGE SCALE GENOMIC DNA]</scope>
    <source>
        <strain evidence="3">cv. 10/8</strain>
        <tissue evidence="2">Leaf</tissue>
    </source>
</reference>
<dbReference type="AlphaFoldDB" id="A0A392Q7L2"/>
<evidence type="ECO:0000256" key="1">
    <source>
        <dbReference type="SAM" id="MobiDB-lite"/>
    </source>
</evidence>
<evidence type="ECO:0000313" key="3">
    <source>
        <dbReference type="Proteomes" id="UP000265520"/>
    </source>
</evidence>
<proteinExistence type="predicted"/>
<keyword evidence="3" id="KW-1185">Reference proteome</keyword>
<feature type="non-terminal residue" evidence="2">
    <location>
        <position position="1"/>
    </location>
</feature>
<feature type="region of interest" description="Disordered" evidence="1">
    <location>
        <begin position="1"/>
        <end position="21"/>
    </location>
</feature>
<dbReference type="EMBL" id="LXQA010119251">
    <property type="protein sequence ID" value="MCI20311.1"/>
    <property type="molecule type" value="Genomic_DNA"/>
</dbReference>
<sequence length="21" mass="2101">NGRNCSGTASTPPDSGPQNLK</sequence>